<organism evidence="6 7">
    <name type="scientific">Candidatus Methanoperedens nitratireducens</name>
    <dbReference type="NCBI Taxonomy" id="1392998"/>
    <lineage>
        <taxon>Archaea</taxon>
        <taxon>Methanobacteriati</taxon>
        <taxon>Methanobacteriota</taxon>
        <taxon>Stenosarchaea group</taxon>
        <taxon>Methanomicrobia</taxon>
        <taxon>Methanosarcinales</taxon>
        <taxon>ANME-2 cluster</taxon>
        <taxon>Candidatus Methanoperedentaceae</taxon>
        <taxon>Candidatus Methanoperedens</taxon>
    </lineage>
</organism>
<dbReference type="InterPro" id="IPR053374">
    <property type="entry name" value="TCP-1_chaperonin"/>
</dbReference>
<dbReference type="PROSITE" id="PS00751">
    <property type="entry name" value="TCP1_2"/>
    <property type="match status" value="1"/>
</dbReference>
<comment type="caution">
    <text evidence="6">The sequence shown here is derived from an EMBL/GenBank/DDBJ whole genome shotgun (WGS) entry which is preliminary data.</text>
</comment>
<dbReference type="InterPro" id="IPR002194">
    <property type="entry name" value="Chaperonin_TCP-1_CS"/>
</dbReference>
<evidence type="ECO:0000256" key="2">
    <source>
        <dbReference type="ARBA" id="ARBA00022741"/>
    </source>
</evidence>
<reference evidence="6 7" key="1">
    <citation type="submission" date="2015-09" db="EMBL/GenBank/DDBJ databases">
        <title>A metagenomics-based metabolic model of nitrate-dependent anaerobic oxidation of methane by Methanoperedens-like archaea.</title>
        <authorList>
            <person name="Arshad A."/>
            <person name="Speth D.R."/>
            <person name="De Graaf R.M."/>
            <person name="Op Den Camp H.J."/>
            <person name="Jetten M.S."/>
            <person name="Welte C.U."/>
        </authorList>
    </citation>
    <scope>NUCLEOTIDE SEQUENCE [LARGE SCALE GENOMIC DNA]</scope>
</reference>
<dbReference type="PATRIC" id="fig|1719120.3.peg.1024"/>
<dbReference type="NCBIfam" id="NF041082">
    <property type="entry name" value="thermosome_alpha"/>
    <property type="match status" value="1"/>
</dbReference>
<dbReference type="NCBIfam" id="TIGR02339">
    <property type="entry name" value="thermosome_arch"/>
    <property type="match status" value="1"/>
</dbReference>
<gene>
    <name evidence="6" type="ORF">MPEBLZ_00951</name>
</gene>
<proteinExistence type="inferred from homology"/>
<dbReference type="NCBIfam" id="NF041083">
    <property type="entry name" value="thermosome_beta"/>
    <property type="match status" value="1"/>
</dbReference>
<comment type="similarity">
    <text evidence="1 5">Belongs to the TCP-1 chaperonin family.</text>
</comment>
<keyword evidence="3 5" id="KW-0067">ATP-binding</keyword>
<evidence type="ECO:0000256" key="4">
    <source>
        <dbReference type="ARBA" id="ARBA00023186"/>
    </source>
</evidence>
<dbReference type="InterPro" id="IPR027413">
    <property type="entry name" value="GROEL-like_equatorial_sf"/>
</dbReference>
<name>A0A0P8AIR2_9EURY</name>
<dbReference type="SUPFAM" id="SSF52029">
    <property type="entry name" value="GroEL apical domain-like"/>
    <property type="match status" value="1"/>
</dbReference>
<sequence>MAAQLGGQPIFILREGTERTRGKEARNNNIMAAKAVADAVRTTLGPKGMDKMLVSGSGDVIITNDGVTILREMEIEHPAAKMIVEVAKTQDDEVGDGTTTAAVLTGELLMSAGALIEQDVHPTIIASGYRAAADKAIEVLNDITHTISENDEDALLNIARTAMTGKGAEGAKEKLAEIVVTAIKSIVDEEDGKKVVDIDNIKIEKKVGQSMDDCELIKGIVLDKNKASNNMPNRIVDARIALITRPIEFSKMELEAEISISTPGELTQYLDQEEQIVHDIVNRIAATGANVVLCQLGIEELAQYFLAKANILAVEHIEKKDIDKVARAIGANLITSLDDFEASDIGQAGLVELKGHGEDKMLYITECVNPKAVSILIRGGTEHVVESTERALEDALRAVGVAIEDEKLVAGAGSPEIELALRLKDYGSTLKGREQLAVMKFAEALEVIPKTLAENAGLDPIDKLVELRSQHEQGNKDFGLNVFTGNTEDMWKNGIIEPLRVKTQAINSATETAIMILRIDDVLAASGGGEAGQQGMAGMGGMGGMGGMPPGMMM</sequence>
<dbReference type="GO" id="GO:0051082">
    <property type="term" value="F:unfolded protein binding"/>
    <property type="evidence" value="ECO:0007669"/>
    <property type="project" value="InterPro"/>
</dbReference>
<dbReference type="InterPro" id="IPR017998">
    <property type="entry name" value="Chaperone_TCP-1"/>
</dbReference>
<dbReference type="SUPFAM" id="SSF48592">
    <property type="entry name" value="GroEL equatorial domain-like"/>
    <property type="match status" value="1"/>
</dbReference>
<dbReference type="InterPro" id="IPR027410">
    <property type="entry name" value="TCP-1-like_intermed_sf"/>
</dbReference>
<dbReference type="Gene3D" id="3.30.260.10">
    <property type="entry name" value="TCP-1-like chaperonin intermediate domain"/>
    <property type="match status" value="1"/>
</dbReference>
<dbReference type="GO" id="GO:0005524">
    <property type="term" value="F:ATP binding"/>
    <property type="evidence" value="ECO:0007669"/>
    <property type="project" value="UniProtKB-KW"/>
</dbReference>
<dbReference type="GO" id="GO:0016887">
    <property type="term" value="F:ATP hydrolysis activity"/>
    <property type="evidence" value="ECO:0007669"/>
    <property type="project" value="InterPro"/>
</dbReference>
<dbReference type="InterPro" id="IPR002423">
    <property type="entry name" value="Cpn60/GroEL/TCP-1"/>
</dbReference>
<dbReference type="GO" id="GO:0140662">
    <property type="term" value="F:ATP-dependent protein folding chaperone"/>
    <property type="evidence" value="ECO:0007669"/>
    <property type="project" value="InterPro"/>
</dbReference>
<keyword evidence="2 5" id="KW-0547">Nucleotide-binding</keyword>
<dbReference type="PROSITE" id="PS00750">
    <property type="entry name" value="TCP1_1"/>
    <property type="match status" value="1"/>
</dbReference>
<dbReference type="Gene3D" id="1.10.560.10">
    <property type="entry name" value="GroEL-like equatorial domain"/>
    <property type="match status" value="1"/>
</dbReference>
<accession>A0A0P8AIR2</accession>
<dbReference type="CDD" id="cd03343">
    <property type="entry name" value="cpn60"/>
    <property type="match status" value="1"/>
</dbReference>
<dbReference type="Gene3D" id="3.50.7.10">
    <property type="entry name" value="GroEL"/>
    <property type="match status" value="1"/>
</dbReference>
<evidence type="ECO:0000256" key="1">
    <source>
        <dbReference type="ARBA" id="ARBA00008020"/>
    </source>
</evidence>
<keyword evidence="4 5" id="KW-0143">Chaperone</keyword>
<dbReference type="PANTHER" id="PTHR11353">
    <property type="entry name" value="CHAPERONIN"/>
    <property type="match status" value="1"/>
</dbReference>
<dbReference type="AlphaFoldDB" id="A0A0P8AIR2"/>
<protein>
    <submittedName>
        <fullName evidence="6">Thermosome subunit</fullName>
    </submittedName>
</protein>
<evidence type="ECO:0000313" key="6">
    <source>
        <dbReference type="EMBL" id="KPQ44487.1"/>
    </source>
</evidence>
<dbReference type="PROSITE" id="PS00995">
    <property type="entry name" value="TCP1_3"/>
    <property type="match status" value="1"/>
</dbReference>
<dbReference type="InterPro" id="IPR054827">
    <property type="entry name" value="thermosome_alpha"/>
</dbReference>
<dbReference type="Pfam" id="PF00118">
    <property type="entry name" value="Cpn60_TCP1"/>
    <property type="match status" value="1"/>
</dbReference>
<evidence type="ECO:0000256" key="3">
    <source>
        <dbReference type="ARBA" id="ARBA00022840"/>
    </source>
</evidence>
<evidence type="ECO:0000256" key="5">
    <source>
        <dbReference type="RuleBase" id="RU004187"/>
    </source>
</evidence>
<dbReference type="Proteomes" id="UP000050360">
    <property type="component" value="Unassembled WGS sequence"/>
</dbReference>
<dbReference type="InterPro" id="IPR027409">
    <property type="entry name" value="GroEL-like_apical_dom_sf"/>
</dbReference>
<dbReference type="EMBL" id="LKCM01000080">
    <property type="protein sequence ID" value="KPQ44487.1"/>
    <property type="molecule type" value="Genomic_DNA"/>
</dbReference>
<evidence type="ECO:0000313" key="7">
    <source>
        <dbReference type="Proteomes" id="UP000050360"/>
    </source>
</evidence>
<dbReference type="InterPro" id="IPR012714">
    <property type="entry name" value="Thermosome_arc"/>
</dbReference>
<dbReference type="PRINTS" id="PR00304">
    <property type="entry name" value="TCOMPLEXTCP1"/>
</dbReference>
<dbReference type="SUPFAM" id="SSF54849">
    <property type="entry name" value="GroEL-intermediate domain like"/>
    <property type="match status" value="1"/>
</dbReference>